<dbReference type="OrthoDB" id="6278121at2759"/>
<reference evidence="7" key="1">
    <citation type="submission" date="2012-12" db="EMBL/GenBank/DDBJ databases">
        <authorList>
            <person name="Hellsten U."/>
            <person name="Grimwood J."/>
            <person name="Chapman J.A."/>
            <person name="Shapiro H."/>
            <person name="Aerts A."/>
            <person name="Otillar R.P."/>
            <person name="Terry A.Y."/>
            <person name="Boore J.L."/>
            <person name="Simakov O."/>
            <person name="Marletaz F."/>
            <person name="Cho S.-J."/>
            <person name="Edsinger-Gonzales E."/>
            <person name="Havlak P."/>
            <person name="Kuo D.-H."/>
            <person name="Larsson T."/>
            <person name="Lv J."/>
            <person name="Arendt D."/>
            <person name="Savage R."/>
            <person name="Osoegawa K."/>
            <person name="de Jong P."/>
            <person name="Lindberg D.R."/>
            <person name="Seaver E.C."/>
            <person name="Weisblat D.A."/>
            <person name="Putnam N.H."/>
            <person name="Grigoriev I.V."/>
            <person name="Rokhsar D.S."/>
        </authorList>
    </citation>
    <scope>NUCLEOTIDE SEQUENCE</scope>
    <source>
        <strain evidence="7">I ESC-2004</strain>
    </source>
</reference>
<dbReference type="InterPro" id="IPR035076">
    <property type="entry name" value="Toxin/TOLIP"/>
</dbReference>
<feature type="signal peptide" evidence="3">
    <location>
        <begin position="1"/>
        <end position="21"/>
    </location>
</feature>
<dbReference type="InterPro" id="IPR045860">
    <property type="entry name" value="Snake_toxin-like_sf"/>
</dbReference>
<dbReference type="SUPFAM" id="SSF57302">
    <property type="entry name" value="Snake toxin-like"/>
    <property type="match status" value="1"/>
</dbReference>
<reference evidence="6" key="3">
    <citation type="submission" date="2015-06" db="UniProtKB">
        <authorList>
            <consortium name="EnsemblMetazoa"/>
        </authorList>
    </citation>
    <scope>IDENTIFICATION</scope>
</reference>
<dbReference type="OMA" id="IRYRERC"/>
<dbReference type="Pfam" id="PF00087">
    <property type="entry name" value="Toxin_TOLIP"/>
    <property type="match status" value="1"/>
</dbReference>
<dbReference type="Proteomes" id="UP000014760">
    <property type="component" value="Unassembled WGS sequence"/>
</dbReference>
<dbReference type="Gene3D" id="2.10.60.10">
    <property type="entry name" value="CD59"/>
    <property type="match status" value="1"/>
</dbReference>
<evidence type="ECO:0000256" key="3">
    <source>
        <dbReference type="SAM" id="SignalP"/>
    </source>
</evidence>
<dbReference type="PANTHER" id="PTHR10036">
    <property type="entry name" value="CD59 GLYCOPROTEIN"/>
    <property type="match status" value="1"/>
</dbReference>
<proteinExistence type="predicted"/>
<reference evidence="5 7" key="2">
    <citation type="journal article" date="2013" name="Nature">
        <title>Insights into bilaterian evolution from three spiralian genomes.</title>
        <authorList>
            <person name="Simakov O."/>
            <person name="Marletaz F."/>
            <person name="Cho S.J."/>
            <person name="Edsinger-Gonzales E."/>
            <person name="Havlak P."/>
            <person name="Hellsten U."/>
            <person name="Kuo D.H."/>
            <person name="Larsson T."/>
            <person name="Lv J."/>
            <person name="Arendt D."/>
            <person name="Savage R."/>
            <person name="Osoegawa K."/>
            <person name="de Jong P."/>
            <person name="Grimwood J."/>
            <person name="Chapman J.A."/>
            <person name="Shapiro H."/>
            <person name="Aerts A."/>
            <person name="Otillar R.P."/>
            <person name="Terry A.Y."/>
            <person name="Boore J.L."/>
            <person name="Grigoriev I.V."/>
            <person name="Lindberg D.R."/>
            <person name="Seaver E.C."/>
            <person name="Weisblat D.A."/>
            <person name="Putnam N.H."/>
            <person name="Rokhsar D.S."/>
        </authorList>
    </citation>
    <scope>NUCLEOTIDE SEQUENCE</scope>
    <source>
        <strain evidence="5 7">I ESC-2004</strain>
    </source>
</reference>
<dbReference type="HOGENOM" id="CLU_146225_0_0_1"/>
<dbReference type="AlphaFoldDB" id="R7V544"/>
<evidence type="ECO:0000313" key="7">
    <source>
        <dbReference type="Proteomes" id="UP000014760"/>
    </source>
</evidence>
<dbReference type="EMBL" id="AMQN01005953">
    <property type="status" value="NOT_ANNOTATED_CDS"/>
    <property type="molecule type" value="Genomic_DNA"/>
</dbReference>
<protein>
    <recommendedName>
        <fullName evidence="4">Snake toxin/toxin-like domain-containing protein</fullName>
    </recommendedName>
</protein>
<dbReference type="FunCoup" id="R7V544">
    <property type="interactions" value="141"/>
</dbReference>
<dbReference type="EMBL" id="KB297182">
    <property type="protein sequence ID" value="ELU10905.1"/>
    <property type="molecule type" value="Genomic_DNA"/>
</dbReference>
<keyword evidence="2" id="KW-1015">Disulfide bond</keyword>
<keyword evidence="1 3" id="KW-0732">Signal</keyword>
<organism evidence="5">
    <name type="scientific">Capitella teleta</name>
    <name type="common">Polychaete worm</name>
    <dbReference type="NCBI Taxonomy" id="283909"/>
    <lineage>
        <taxon>Eukaryota</taxon>
        <taxon>Metazoa</taxon>
        <taxon>Spiralia</taxon>
        <taxon>Lophotrochozoa</taxon>
        <taxon>Annelida</taxon>
        <taxon>Polychaeta</taxon>
        <taxon>Sedentaria</taxon>
        <taxon>Scolecida</taxon>
        <taxon>Capitellidae</taxon>
        <taxon>Capitella</taxon>
    </lineage>
</organism>
<evidence type="ECO:0000256" key="1">
    <source>
        <dbReference type="ARBA" id="ARBA00022729"/>
    </source>
</evidence>
<accession>R7V544</accession>
<feature type="domain" description="Snake toxin/toxin-like" evidence="4">
    <location>
        <begin position="22"/>
        <end position="114"/>
    </location>
</feature>
<evidence type="ECO:0000259" key="4">
    <source>
        <dbReference type="Pfam" id="PF00087"/>
    </source>
</evidence>
<name>R7V544_CAPTE</name>
<evidence type="ECO:0000256" key="2">
    <source>
        <dbReference type="ARBA" id="ARBA00023157"/>
    </source>
</evidence>
<feature type="chain" id="PRO_5008788721" description="Snake toxin/toxin-like domain-containing protein" evidence="3">
    <location>
        <begin position="22"/>
        <end position="147"/>
    </location>
</feature>
<dbReference type="STRING" id="283909.R7V544"/>
<keyword evidence="7" id="KW-1185">Reference proteome</keyword>
<gene>
    <name evidence="5" type="ORF">CAPTEDRAFT_155769</name>
</gene>
<dbReference type="EnsemblMetazoa" id="CapteT155769">
    <property type="protein sequence ID" value="CapteP155769"/>
    <property type="gene ID" value="CapteG155769"/>
</dbReference>
<evidence type="ECO:0000313" key="6">
    <source>
        <dbReference type="EnsemblMetazoa" id="CapteP155769"/>
    </source>
</evidence>
<sequence length="147" mass="17155">MEFFPLAFVYLCVTFLPLADSLECYACKNQDTNKDKCVKTTIQCEENQDTCITTIKWGLPPYWTPYGERFHYVDKDCDTRNHCAQLKEESKLHCKRDWFDDWACVECCTGDLCNYYVTLGADSIRINHLLQLALPSMLSVIIFKRII</sequence>
<dbReference type="PANTHER" id="PTHR10036:SF3">
    <property type="entry name" value="PROTEIN SLEEPLESS-RELATED"/>
    <property type="match status" value="1"/>
</dbReference>
<evidence type="ECO:0000313" key="5">
    <source>
        <dbReference type="EMBL" id="ELU10905.1"/>
    </source>
</evidence>
<dbReference type="CDD" id="cd23599">
    <property type="entry name" value="TFP_LU_ECD_Cold"/>
    <property type="match status" value="1"/>
</dbReference>